<gene>
    <name evidence="1" type="ORF">DPMN_159001</name>
</gene>
<organism evidence="1 2">
    <name type="scientific">Dreissena polymorpha</name>
    <name type="common">Zebra mussel</name>
    <name type="synonym">Mytilus polymorpha</name>
    <dbReference type="NCBI Taxonomy" id="45954"/>
    <lineage>
        <taxon>Eukaryota</taxon>
        <taxon>Metazoa</taxon>
        <taxon>Spiralia</taxon>
        <taxon>Lophotrochozoa</taxon>
        <taxon>Mollusca</taxon>
        <taxon>Bivalvia</taxon>
        <taxon>Autobranchia</taxon>
        <taxon>Heteroconchia</taxon>
        <taxon>Euheterodonta</taxon>
        <taxon>Imparidentia</taxon>
        <taxon>Neoheterodontei</taxon>
        <taxon>Myida</taxon>
        <taxon>Dreissenoidea</taxon>
        <taxon>Dreissenidae</taxon>
        <taxon>Dreissena</taxon>
    </lineage>
</organism>
<evidence type="ECO:0000313" key="2">
    <source>
        <dbReference type="Proteomes" id="UP000828390"/>
    </source>
</evidence>
<comment type="caution">
    <text evidence="1">The sequence shown here is derived from an EMBL/GenBank/DDBJ whole genome shotgun (WGS) entry which is preliminary data.</text>
</comment>
<evidence type="ECO:0000313" key="1">
    <source>
        <dbReference type="EMBL" id="KAH3781175.1"/>
    </source>
</evidence>
<dbReference type="AlphaFoldDB" id="A0A9D4INR7"/>
<dbReference type="EMBL" id="JAIWYP010000008">
    <property type="protein sequence ID" value="KAH3781175.1"/>
    <property type="molecule type" value="Genomic_DNA"/>
</dbReference>
<reference evidence="1" key="2">
    <citation type="submission" date="2020-11" db="EMBL/GenBank/DDBJ databases">
        <authorList>
            <person name="McCartney M.A."/>
            <person name="Auch B."/>
            <person name="Kono T."/>
            <person name="Mallez S."/>
            <person name="Becker A."/>
            <person name="Gohl D.M."/>
            <person name="Silverstein K.A.T."/>
            <person name="Koren S."/>
            <person name="Bechman K.B."/>
            <person name="Herman A."/>
            <person name="Abrahante J.E."/>
            <person name="Garbe J."/>
        </authorList>
    </citation>
    <scope>NUCLEOTIDE SEQUENCE</scope>
    <source>
        <strain evidence="1">Duluth1</strain>
        <tissue evidence="1">Whole animal</tissue>
    </source>
</reference>
<sequence>MPRAVESFLKVDKVVKELTLVLQLFLNDDSATGDLFHCTKPNSESILLFDWLFLGLTFKLIVDDA</sequence>
<protein>
    <submittedName>
        <fullName evidence="1">Uncharacterized protein</fullName>
    </submittedName>
</protein>
<dbReference type="Proteomes" id="UP000828390">
    <property type="component" value="Unassembled WGS sequence"/>
</dbReference>
<accession>A0A9D4INR7</accession>
<name>A0A9D4INR7_DREPO</name>
<proteinExistence type="predicted"/>
<reference evidence="1" key="1">
    <citation type="journal article" date="2019" name="bioRxiv">
        <title>The Genome of the Zebra Mussel, Dreissena polymorpha: A Resource for Invasive Species Research.</title>
        <authorList>
            <person name="McCartney M.A."/>
            <person name="Auch B."/>
            <person name="Kono T."/>
            <person name="Mallez S."/>
            <person name="Zhang Y."/>
            <person name="Obille A."/>
            <person name="Becker A."/>
            <person name="Abrahante J.E."/>
            <person name="Garbe J."/>
            <person name="Badalamenti J.P."/>
            <person name="Herman A."/>
            <person name="Mangelson H."/>
            <person name="Liachko I."/>
            <person name="Sullivan S."/>
            <person name="Sone E.D."/>
            <person name="Koren S."/>
            <person name="Silverstein K.A.T."/>
            <person name="Beckman K.B."/>
            <person name="Gohl D.M."/>
        </authorList>
    </citation>
    <scope>NUCLEOTIDE SEQUENCE</scope>
    <source>
        <strain evidence="1">Duluth1</strain>
        <tissue evidence="1">Whole animal</tissue>
    </source>
</reference>
<keyword evidence="2" id="KW-1185">Reference proteome</keyword>